<evidence type="ECO:0000313" key="1">
    <source>
        <dbReference type="EMBL" id="KAF4143067.1"/>
    </source>
</evidence>
<organism evidence="1 2">
    <name type="scientific">Phytophthora infestans</name>
    <name type="common">Potato late blight agent</name>
    <name type="synonym">Botrytis infestans</name>
    <dbReference type="NCBI Taxonomy" id="4787"/>
    <lineage>
        <taxon>Eukaryota</taxon>
        <taxon>Sar</taxon>
        <taxon>Stramenopiles</taxon>
        <taxon>Oomycota</taxon>
        <taxon>Peronosporomycetes</taxon>
        <taxon>Peronosporales</taxon>
        <taxon>Peronosporaceae</taxon>
        <taxon>Phytophthora</taxon>
    </lineage>
</organism>
<dbReference type="Proteomes" id="UP000704712">
    <property type="component" value="Unassembled WGS sequence"/>
</dbReference>
<evidence type="ECO:0000313" key="2">
    <source>
        <dbReference type="Proteomes" id="UP000704712"/>
    </source>
</evidence>
<protein>
    <submittedName>
        <fullName evidence="1">Uncharacterized protein</fullName>
    </submittedName>
</protein>
<name>A0A8S9UTR4_PHYIN</name>
<proteinExistence type="predicted"/>
<dbReference type="EMBL" id="JAACNO010001095">
    <property type="protein sequence ID" value="KAF4143067.1"/>
    <property type="molecule type" value="Genomic_DNA"/>
</dbReference>
<sequence>MKRLIRRALTTLEYADHLELMLQEKDLNMIRALSEKYGVFTDLIAGDLNTALLGYNPWRNESLRNSMNGANMKEMIPEVDKKVLDDKVTEMIQFSGKKRSICTLKSQQHEHL</sequence>
<reference evidence="1" key="1">
    <citation type="submission" date="2020-03" db="EMBL/GenBank/DDBJ databases">
        <title>Hybrid Assembly of Korean Phytophthora infestans isolates.</title>
        <authorList>
            <person name="Prokchorchik M."/>
            <person name="Lee Y."/>
            <person name="Seo J."/>
            <person name="Cho J.-H."/>
            <person name="Park Y.-E."/>
            <person name="Jang D.-C."/>
            <person name="Im J.-S."/>
            <person name="Choi J.-G."/>
            <person name="Park H.-J."/>
            <person name="Lee G.-B."/>
            <person name="Lee Y.-G."/>
            <person name="Hong S.-Y."/>
            <person name="Cho K."/>
            <person name="Sohn K.H."/>
        </authorList>
    </citation>
    <scope>NUCLEOTIDE SEQUENCE</scope>
    <source>
        <strain evidence="1">KR_2_A2</strain>
    </source>
</reference>
<accession>A0A8S9UTR4</accession>
<comment type="caution">
    <text evidence="1">The sequence shown here is derived from an EMBL/GenBank/DDBJ whole genome shotgun (WGS) entry which is preliminary data.</text>
</comment>
<dbReference type="AlphaFoldDB" id="A0A8S9UTR4"/>
<gene>
    <name evidence="1" type="ORF">GN958_ATG07743</name>
</gene>